<evidence type="ECO:0000259" key="6">
    <source>
        <dbReference type="PROSITE" id="PS50112"/>
    </source>
</evidence>
<dbReference type="eggNOG" id="COG2207">
    <property type="taxonomic scope" value="Bacteria"/>
</dbReference>
<dbReference type="AlphaFoldDB" id="Q07S24"/>
<dbReference type="CDD" id="cd00130">
    <property type="entry name" value="PAS"/>
    <property type="match status" value="2"/>
</dbReference>
<dbReference type="OrthoDB" id="9793400at2"/>
<dbReference type="STRING" id="316055.RPE_1308"/>
<dbReference type="InterPro" id="IPR000700">
    <property type="entry name" value="PAS-assoc_C"/>
</dbReference>
<dbReference type="InterPro" id="IPR001610">
    <property type="entry name" value="PAC"/>
</dbReference>
<dbReference type="SMART" id="SM00342">
    <property type="entry name" value="HTH_ARAC"/>
    <property type="match status" value="1"/>
</dbReference>
<dbReference type="PROSITE" id="PS50112">
    <property type="entry name" value="PAS"/>
    <property type="match status" value="1"/>
</dbReference>
<keyword evidence="1" id="KW-0805">Transcription regulation</keyword>
<evidence type="ECO:0000259" key="5">
    <source>
        <dbReference type="PROSITE" id="PS01124"/>
    </source>
</evidence>
<dbReference type="InterPro" id="IPR050204">
    <property type="entry name" value="AraC_XylS_family_regulators"/>
</dbReference>
<accession>Q07S24</accession>
<dbReference type="Pfam" id="PF12833">
    <property type="entry name" value="HTH_18"/>
    <property type="match status" value="1"/>
</dbReference>
<keyword evidence="3" id="KW-0804">Transcription</keyword>
<dbReference type="Pfam" id="PF08447">
    <property type="entry name" value="PAS_3"/>
    <property type="match status" value="2"/>
</dbReference>
<feature type="region of interest" description="Disordered" evidence="4">
    <location>
        <begin position="370"/>
        <end position="414"/>
    </location>
</feature>
<dbReference type="InterPro" id="IPR018060">
    <property type="entry name" value="HTH_AraC"/>
</dbReference>
<feature type="domain" description="PAS" evidence="6">
    <location>
        <begin position="45"/>
        <end position="99"/>
    </location>
</feature>
<evidence type="ECO:0000256" key="3">
    <source>
        <dbReference type="ARBA" id="ARBA00023163"/>
    </source>
</evidence>
<dbReference type="SMART" id="SM00086">
    <property type="entry name" value="PAC"/>
    <property type="match status" value="2"/>
</dbReference>
<dbReference type="PANTHER" id="PTHR46796:SF12">
    <property type="entry name" value="HTH-TYPE DNA-BINDING TRANSCRIPTIONAL ACTIVATOR EUTR"/>
    <property type="match status" value="1"/>
</dbReference>
<evidence type="ECO:0000313" key="8">
    <source>
        <dbReference type="EMBL" id="ABJ05260.1"/>
    </source>
</evidence>
<sequence>MQQNHDLIDPGHSGRLSAKCARDQIPWAAISTALDDSGFGLTQADPKTQRYIYANAAFCDMIGYSLDELIGGNLTFADLIEPDRDARRLGEFLRLVRGEIDICTVENRYLHKDGSVVPARATISALERDDLNRAVLTLGIIIPLPSRSDDIIGAIPGFSFWTRDLQTQSGSCSASFRSLLDLPPDAPCPSFEEFFTHVHPEDRSRLVEQMARATNGTFQSSEFRIVGPSGELRWISQSVKPIFDASSNVIGLAAACMDFTEANRPPDASPTASTVECVKQYVELNWNQPLSVSDLARAADVNARTLFKRFKQGCGYTPQEYIKRVRLHHAREMLQRADRSTTVLGIALKCSFQNQGHFARDYRLAFGERPSDTLERARRRAPPGGRQATHRPAEQPVATPRSASTPRSGRLGAR</sequence>
<organism evidence="8">
    <name type="scientific">Rhodopseudomonas palustris (strain BisA53)</name>
    <dbReference type="NCBI Taxonomy" id="316055"/>
    <lineage>
        <taxon>Bacteria</taxon>
        <taxon>Pseudomonadati</taxon>
        <taxon>Pseudomonadota</taxon>
        <taxon>Alphaproteobacteria</taxon>
        <taxon>Hyphomicrobiales</taxon>
        <taxon>Nitrobacteraceae</taxon>
        <taxon>Rhodopseudomonas</taxon>
    </lineage>
</organism>
<keyword evidence="2" id="KW-0238">DNA-binding</keyword>
<dbReference type="HOGENOM" id="CLU_730907_0_0_5"/>
<reference evidence="8" key="1">
    <citation type="submission" date="2006-09" db="EMBL/GenBank/DDBJ databases">
        <title>Complete sequence of Rhodopseudomonas palustris BisA53.</title>
        <authorList>
            <consortium name="US DOE Joint Genome Institute"/>
            <person name="Copeland A."/>
            <person name="Lucas S."/>
            <person name="Lapidus A."/>
            <person name="Barry K."/>
            <person name="Detter J.C."/>
            <person name="Glavina del Rio T."/>
            <person name="Hammon N."/>
            <person name="Israni S."/>
            <person name="Dalin E."/>
            <person name="Tice H."/>
            <person name="Pitluck S."/>
            <person name="Chain P."/>
            <person name="Malfatti S."/>
            <person name="Shin M."/>
            <person name="Vergez L."/>
            <person name="Schmutz J."/>
            <person name="Larimer F."/>
            <person name="Land M."/>
            <person name="Hauser L."/>
            <person name="Pelletier D.A."/>
            <person name="Kyrpides N."/>
            <person name="Kim E."/>
            <person name="Harwood C.S."/>
            <person name="Oda Y."/>
            <person name="Richardson P."/>
        </authorList>
    </citation>
    <scope>NUCLEOTIDE SEQUENCE [LARGE SCALE GENOMIC DNA]</scope>
    <source>
        <strain evidence="8">BisA53</strain>
    </source>
</reference>
<feature type="domain" description="HTH araC/xylS-type" evidence="5">
    <location>
        <begin position="276"/>
        <end position="376"/>
    </location>
</feature>
<name>Q07S24_RHOP5</name>
<evidence type="ECO:0000256" key="1">
    <source>
        <dbReference type="ARBA" id="ARBA00023015"/>
    </source>
</evidence>
<evidence type="ECO:0000259" key="7">
    <source>
        <dbReference type="PROSITE" id="PS50113"/>
    </source>
</evidence>
<dbReference type="Gene3D" id="1.10.10.60">
    <property type="entry name" value="Homeodomain-like"/>
    <property type="match status" value="1"/>
</dbReference>
<dbReference type="SUPFAM" id="SSF46689">
    <property type="entry name" value="Homeodomain-like"/>
    <property type="match status" value="2"/>
</dbReference>
<dbReference type="InterPro" id="IPR035965">
    <property type="entry name" value="PAS-like_dom_sf"/>
</dbReference>
<dbReference type="GO" id="GO:0003700">
    <property type="term" value="F:DNA-binding transcription factor activity"/>
    <property type="evidence" value="ECO:0007669"/>
    <property type="project" value="InterPro"/>
</dbReference>
<dbReference type="GO" id="GO:0043565">
    <property type="term" value="F:sequence-specific DNA binding"/>
    <property type="evidence" value="ECO:0007669"/>
    <property type="project" value="InterPro"/>
</dbReference>
<dbReference type="EMBL" id="CP000463">
    <property type="protein sequence ID" value="ABJ05260.1"/>
    <property type="molecule type" value="Genomic_DNA"/>
</dbReference>
<dbReference type="KEGG" id="rpe:RPE_1308"/>
<protein>
    <submittedName>
        <fullName evidence="8">Transcriptional regulator, AraC family</fullName>
    </submittedName>
</protein>
<dbReference type="PANTHER" id="PTHR46796">
    <property type="entry name" value="HTH-TYPE TRANSCRIPTIONAL ACTIVATOR RHAS-RELATED"/>
    <property type="match status" value="1"/>
</dbReference>
<dbReference type="SMART" id="SM00091">
    <property type="entry name" value="PAS"/>
    <property type="match status" value="2"/>
</dbReference>
<gene>
    <name evidence="8" type="ordered locus">RPE_1308</name>
</gene>
<dbReference type="SUPFAM" id="SSF55785">
    <property type="entry name" value="PYP-like sensor domain (PAS domain)"/>
    <property type="match status" value="2"/>
</dbReference>
<dbReference type="InterPro" id="IPR013655">
    <property type="entry name" value="PAS_fold_3"/>
</dbReference>
<dbReference type="PROSITE" id="PS50113">
    <property type="entry name" value="PAC"/>
    <property type="match status" value="1"/>
</dbReference>
<evidence type="ECO:0000256" key="2">
    <source>
        <dbReference type="ARBA" id="ARBA00023125"/>
    </source>
</evidence>
<feature type="domain" description="PAC" evidence="7">
    <location>
        <begin position="219"/>
        <end position="271"/>
    </location>
</feature>
<dbReference type="NCBIfam" id="TIGR00229">
    <property type="entry name" value="sensory_box"/>
    <property type="match status" value="1"/>
</dbReference>
<dbReference type="InterPro" id="IPR009057">
    <property type="entry name" value="Homeodomain-like_sf"/>
</dbReference>
<dbReference type="InterPro" id="IPR000014">
    <property type="entry name" value="PAS"/>
</dbReference>
<proteinExistence type="predicted"/>
<evidence type="ECO:0000256" key="4">
    <source>
        <dbReference type="SAM" id="MobiDB-lite"/>
    </source>
</evidence>
<dbReference type="Gene3D" id="3.30.450.20">
    <property type="entry name" value="PAS domain"/>
    <property type="match status" value="2"/>
</dbReference>
<dbReference type="Gene3D" id="2.10.70.100">
    <property type="match status" value="1"/>
</dbReference>
<dbReference type="PROSITE" id="PS01124">
    <property type="entry name" value="HTH_ARAC_FAMILY_2"/>
    <property type="match status" value="1"/>
</dbReference>